<sequence>MANDFGRAGVKTPKGLKAANVRTNRAGKNKDIRSAKKRDKILASSLDKKTSVGETRGLSSTAKKRKKKRIVYEHPLAKAFNDSLSKTTSHVSTKLSKKLMDNLQMALSQIGATTARSQMYLVEASELKSRLFTSTPLLSTEFEERVEKFQLLVKKKTDLLDILCANWTECVSEIVNLGIEEGALKHRGEENNIQKADSDSLQGGQTQRSGDAKDDEEFDHLLRDIKAVNKVWTKKMEDSEKKIADEVLRQQKLAATVLL</sequence>
<name>A0A3N4KIX4_9PEZI</name>
<proteinExistence type="predicted"/>
<keyword evidence="3" id="KW-1185">Reference proteome</keyword>
<dbReference type="Proteomes" id="UP000277580">
    <property type="component" value="Unassembled WGS sequence"/>
</dbReference>
<gene>
    <name evidence="2" type="ORF">P167DRAFT_576122</name>
</gene>
<protein>
    <submittedName>
        <fullName evidence="2">Uncharacterized protein</fullName>
    </submittedName>
</protein>
<accession>A0A3N4KIX4</accession>
<dbReference type="InParanoid" id="A0A3N4KIX4"/>
<evidence type="ECO:0000313" key="2">
    <source>
        <dbReference type="EMBL" id="RPB10517.1"/>
    </source>
</evidence>
<evidence type="ECO:0000313" key="3">
    <source>
        <dbReference type="Proteomes" id="UP000277580"/>
    </source>
</evidence>
<feature type="region of interest" description="Disordered" evidence="1">
    <location>
        <begin position="193"/>
        <end position="215"/>
    </location>
</feature>
<feature type="compositionally biased region" description="Polar residues" evidence="1">
    <location>
        <begin position="199"/>
        <end position="209"/>
    </location>
</feature>
<organism evidence="2 3">
    <name type="scientific">Morchella conica CCBAS932</name>
    <dbReference type="NCBI Taxonomy" id="1392247"/>
    <lineage>
        <taxon>Eukaryota</taxon>
        <taxon>Fungi</taxon>
        <taxon>Dikarya</taxon>
        <taxon>Ascomycota</taxon>
        <taxon>Pezizomycotina</taxon>
        <taxon>Pezizomycetes</taxon>
        <taxon>Pezizales</taxon>
        <taxon>Morchellaceae</taxon>
        <taxon>Morchella</taxon>
    </lineage>
</organism>
<feature type="region of interest" description="Disordered" evidence="1">
    <location>
        <begin position="1"/>
        <end position="66"/>
    </location>
</feature>
<dbReference type="EMBL" id="ML119142">
    <property type="protein sequence ID" value="RPB10517.1"/>
    <property type="molecule type" value="Genomic_DNA"/>
</dbReference>
<evidence type="ECO:0000256" key="1">
    <source>
        <dbReference type="SAM" id="MobiDB-lite"/>
    </source>
</evidence>
<dbReference type="OrthoDB" id="5331246at2759"/>
<dbReference type="AlphaFoldDB" id="A0A3N4KIX4"/>
<reference evidence="2 3" key="1">
    <citation type="journal article" date="2018" name="Nat. Ecol. Evol.">
        <title>Pezizomycetes genomes reveal the molecular basis of ectomycorrhizal truffle lifestyle.</title>
        <authorList>
            <person name="Murat C."/>
            <person name="Payen T."/>
            <person name="Noel B."/>
            <person name="Kuo A."/>
            <person name="Morin E."/>
            <person name="Chen J."/>
            <person name="Kohler A."/>
            <person name="Krizsan K."/>
            <person name="Balestrini R."/>
            <person name="Da Silva C."/>
            <person name="Montanini B."/>
            <person name="Hainaut M."/>
            <person name="Levati E."/>
            <person name="Barry K.W."/>
            <person name="Belfiori B."/>
            <person name="Cichocki N."/>
            <person name="Clum A."/>
            <person name="Dockter R.B."/>
            <person name="Fauchery L."/>
            <person name="Guy J."/>
            <person name="Iotti M."/>
            <person name="Le Tacon F."/>
            <person name="Lindquist E.A."/>
            <person name="Lipzen A."/>
            <person name="Malagnac F."/>
            <person name="Mello A."/>
            <person name="Molinier V."/>
            <person name="Miyauchi S."/>
            <person name="Poulain J."/>
            <person name="Riccioni C."/>
            <person name="Rubini A."/>
            <person name="Sitrit Y."/>
            <person name="Splivallo R."/>
            <person name="Traeger S."/>
            <person name="Wang M."/>
            <person name="Zifcakova L."/>
            <person name="Wipf D."/>
            <person name="Zambonelli A."/>
            <person name="Paolocci F."/>
            <person name="Nowrousian M."/>
            <person name="Ottonello S."/>
            <person name="Baldrian P."/>
            <person name="Spatafora J.W."/>
            <person name="Henrissat B."/>
            <person name="Nagy L.G."/>
            <person name="Aury J.M."/>
            <person name="Wincker P."/>
            <person name="Grigoriev I.V."/>
            <person name="Bonfante P."/>
            <person name="Martin F.M."/>
        </authorList>
    </citation>
    <scope>NUCLEOTIDE SEQUENCE [LARGE SCALE GENOMIC DNA]</scope>
    <source>
        <strain evidence="2 3">CCBAS932</strain>
    </source>
</reference>